<gene>
    <name evidence="6" type="ORF">PGLA1383_LOCUS38620</name>
</gene>
<dbReference type="Gene3D" id="3.40.50.300">
    <property type="entry name" value="P-loop containing nucleotide triphosphate hydrolases"/>
    <property type="match status" value="1"/>
</dbReference>
<sequence>ALESISLQQVVLSACFLWWLAGAVQKRIQKNAQEADDGKFKARLAARAALAYVAPRKEPWTAAELARYDGEQDPDGPILVAVDGIVLNVWKGSHFYGPGCEYHIMAGRDATRLLAKNSLEEESLEDAHEPLNLAHQASLQTWLFTLKNKYDIVGSFKQEEMVMCSACFRSYFLRQGSRIALQAPVAPAEVAPALDPQQSYHSFPFAKAHVTKGKPLIHLGLELGRFYWAHLADGTELEAERGRFVGLALALASSSEARDQASLELLEQLRSGSGGGGGGGALFAALGLDPESSEVRAELALSLASERRHVLVLEDLPREPAARLWLTGRASRHGAGPEAHLLAGVSNLVPVGHRAANPRVAAQCWAEAVDLGADLAGALRSLRLATVGDQPQVPPSAWASLAASCREGRHVRLALQLHSACILPEAQAVELRAWLEENASVSDLRATPHAQSNAALQQMAQALANDTRGIEELLSRSRDVFTDLVAMLQMATAHLGQVERVAIEEVKSRLDSDLAGLNEESRYVLFGGLVSAGKTSLVNALLLHLLPEAASSLKEDRGGRRNLMPTSFNENTRIVTELELSPTCSSIELRLLQSQGASAAASPESRSEVSPDTADPDGAEEGAPGDSSIPPGFALIEGYPVVLSGPNAWRRLQKRIHDICETDPPGDAMCRLHIRLPFRGRMSRPLSIIDTPGLDSPSVWKQLQALVQSKAFLFVWVGALDSATAFGLQGRRMVDLYRSNGHPLPPILVLTKWDRLKALPEFCEDPALLANQASQRLAQLRAGLQTRRKPASVVTCTREEEIEDVISSLTACWEASSSSSAPSSRSSSQRWVLSRAIVVGAQSLAPGVALQSPGQGTDDPLPANIADYLRSLPLPASLRFLSKETEAPLLLASANAALALSAAEEREGLDATSAKAIAAADIASLWEAIMPLLGGLSEPLRISRRLHKIVVATQQAMNILLKDDQKATVFEQNSHDLKETQEQVVQSFRERVDGYFRNFPRLARAPGFVPEGCRPEVSLETYQPPEGLERDECATCLIPTFIMQAHETAKSEKSQFKYVRAVASLVIEQWQSKFMENMMTLEQECVEELQRQISELMHIRGLIHHTEWETSLRSLITSPIEAVGLGCLFGSMVGGYVGLIAEAVAGVGLGVGLGLGVLVAAGIAAVLFEDSDLARNIGAWTYEDGQIRVAQTVLDILNKRDFQARAKGLVLQEFQKRLQACLDQLSSIRDPSASACEEAQAALGIQARVSELQLSLSNWFKHFVVDQVGRDPWLVAPPHDLRAALDSQAVGTILSIEKKRRFPVTSSGSDTDSD</sequence>
<accession>A0A813G843</accession>
<name>A0A813G843_POLGL</name>
<keyword evidence="4" id="KW-0732">Signal</keyword>
<dbReference type="CDD" id="cd00882">
    <property type="entry name" value="Ras_like_GTPase"/>
    <property type="match status" value="1"/>
</dbReference>
<comment type="caution">
    <text evidence="6">The sequence shown here is derived from an EMBL/GenBank/DDBJ whole genome shotgun (WGS) entry which is preliminary data.</text>
</comment>
<dbReference type="SUPFAM" id="SSF52540">
    <property type="entry name" value="P-loop containing nucleoside triphosphate hydrolases"/>
    <property type="match status" value="1"/>
</dbReference>
<evidence type="ECO:0000256" key="3">
    <source>
        <dbReference type="SAM" id="Phobius"/>
    </source>
</evidence>
<dbReference type="SUPFAM" id="SSF55856">
    <property type="entry name" value="Cytochrome b5-like heme/steroid binding domain"/>
    <property type="match status" value="1"/>
</dbReference>
<dbReference type="PANTHER" id="PTHR10281:SF76">
    <property type="entry name" value="CALCUTTA CUP-RELATED"/>
    <property type="match status" value="1"/>
</dbReference>
<dbReference type="SMART" id="SM01117">
    <property type="entry name" value="Cyt-b5"/>
    <property type="match status" value="1"/>
</dbReference>
<feature type="compositionally biased region" description="Low complexity" evidence="2">
    <location>
        <begin position="597"/>
        <end position="611"/>
    </location>
</feature>
<feature type="transmembrane region" description="Helical" evidence="3">
    <location>
        <begin position="1147"/>
        <end position="1168"/>
    </location>
</feature>
<feature type="region of interest" description="Disordered" evidence="2">
    <location>
        <begin position="597"/>
        <end position="627"/>
    </location>
</feature>
<dbReference type="OrthoDB" id="438979at2759"/>
<evidence type="ECO:0000313" key="6">
    <source>
        <dbReference type="EMBL" id="CAE8621097.1"/>
    </source>
</evidence>
<feature type="transmembrane region" description="Helical" evidence="3">
    <location>
        <begin position="1122"/>
        <end position="1141"/>
    </location>
</feature>
<keyword evidence="3" id="KW-0472">Membrane</keyword>
<feature type="chain" id="PRO_5032903516" description="Cytochrome b5 heme-binding domain-containing protein" evidence="4">
    <location>
        <begin position="26"/>
        <end position="1314"/>
    </location>
</feature>
<dbReference type="Proteomes" id="UP000654075">
    <property type="component" value="Unassembled WGS sequence"/>
</dbReference>
<dbReference type="InterPro" id="IPR036400">
    <property type="entry name" value="Cyt_B5-like_heme/steroid_sf"/>
</dbReference>
<evidence type="ECO:0000256" key="2">
    <source>
        <dbReference type="SAM" id="MobiDB-lite"/>
    </source>
</evidence>
<evidence type="ECO:0000256" key="1">
    <source>
        <dbReference type="ARBA" id="ARBA00038357"/>
    </source>
</evidence>
<dbReference type="Gene3D" id="3.10.120.10">
    <property type="entry name" value="Cytochrome b5-like heme/steroid binding domain"/>
    <property type="match status" value="1"/>
</dbReference>
<evidence type="ECO:0000256" key="4">
    <source>
        <dbReference type="SAM" id="SignalP"/>
    </source>
</evidence>
<dbReference type="EMBL" id="CAJNNV010027647">
    <property type="protein sequence ID" value="CAE8621097.1"/>
    <property type="molecule type" value="Genomic_DNA"/>
</dbReference>
<dbReference type="GO" id="GO:0016020">
    <property type="term" value="C:membrane"/>
    <property type="evidence" value="ECO:0007669"/>
    <property type="project" value="TreeGrafter"/>
</dbReference>
<dbReference type="PANTHER" id="PTHR10281">
    <property type="entry name" value="MEMBRANE-ASSOCIATED PROGESTERONE RECEPTOR COMPONENT-RELATED"/>
    <property type="match status" value="1"/>
</dbReference>
<keyword evidence="3" id="KW-0812">Transmembrane</keyword>
<keyword evidence="7" id="KW-1185">Reference proteome</keyword>
<dbReference type="InterPro" id="IPR050577">
    <property type="entry name" value="MAPR/NEUFC/NENF-like"/>
</dbReference>
<protein>
    <recommendedName>
        <fullName evidence="5">Cytochrome b5 heme-binding domain-containing protein</fullName>
    </recommendedName>
</protein>
<keyword evidence="3" id="KW-1133">Transmembrane helix</keyword>
<comment type="similarity">
    <text evidence="1">Belongs to the cytochrome b5 family. MAPR subfamily.</text>
</comment>
<dbReference type="InterPro" id="IPR027417">
    <property type="entry name" value="P-loop_NTPase"/>
</dbReference>
<feature type="non-terminal residue" evidence="6">
    <location>
        <position position="1"/>
    </location>
</feature>
<dbReference type="InterPro" id="IPR001199">
    <property type="entry name" value="Cyt_B5-like_heme/steroid-bd"/>
</dbReference>
<organism evidence="6 7">
    <name type="scientific">Polarella glacialis</name>
    <name type="common">Dinoflagellate</name>
    <dbReference type="NCBI Taxonomy" id="89957"/>
    <lineage>
        <taxon>Eukaryota</taxon>
        <taxon>Sar</taxon>
        <taxon>Alveolata</taxon>
        <taxon>Dinophyceae</taxon>
        <taxon>Suessiales</taxon>
        <taxon>Suessiaceae</taxon>
        <taxon>Polarella</taxon>
    </lineage>
</organism>
<feature type="domain" description="Cytochrome b5 heme-binding" evidence="5">
    <location>
        <begin position="60"/>
        <end position="157"/>
    </location>
</feature>
<proteinExistence type="inferred from homology"/>
<evidence type="ECO:0000313" key="7">
    <source>
        <dbReference type="Proteomes" id="UP000654075"/>
    </source>
</evidence>
<reference evidence="6" key="1">
    <citation type="submission" date="2021-02" db="EMBL/GenBank/DDBJ databases">
        <authorList>
            <person name="Dougan E. K."/>
            <person name="Rhodes N."/>
            <person name="Thang M."/>
            <person name="Chan C."/>
        </authorList>
    </citation>
    <scope>NUCLEOTIDE SEQUENCE</scope>
</reference>
<dbReference type="GO" id="GO:0012505">
    <property type="term" value="C:endomembrane system"/>
    <property type="evidence" value="ECO:0007669"/>
    <property type="project" value="TreeGrafter"/>
</dbReference>
<feature type="signal peptide" evidence="4">
    <location>
        <begin position="1"/>
        <end position="25"/>
    </location>
</feature>
<evidence type="ECO:0000259" key="5">
    <source>
        <dbReference type="SMART" id="SM01117"/>
    </source>
</evidence>